<dbReference type="EMBL" id="AXCP01007493">
    <property type="status" value="NOT_ANNOTATED_CDS"/>
    <property type="molecule type" value="Genomic_DNA"/>
</dbReference>
<dbReference type="EnsemblMetazoa" id="AATE015031-RA">
    <property type="protein sequence ID" value="AATE015031-PA.1"/>
    <property type="gene ID" value="AATE015031"/>
</dbReference>
<accession>A0A182JBL7</accession>
<protein>
    <submittedName>
        <fullName evidence="2">Uncharacterized protein</fullName>
    </submittedName>
</protein>
<feature type="region of interest" description="Disordered" evidence="1">
    <location>
        <begin position="173"/>
        <end position="199"/>
    </location>
</feature>
<proteinExistence type="predicted"/>
<reference evidence="2" key="1">
    <citation type="submission" date="2022-08" db="UniProtKB">
        <authorList>
            <consortium name="EnsemblMetazoa"/>
        </authorList>
    </citation>
    <scope>IDENTIFICATION</scope>
    <source>
        <strain evidence="2">EBRO</strain>
    </source>
</reference>
<dbReference type="VEuPathDB" id="VectorBase:AATE015031"/>
<feature type="region of interest" description="Disordered" evidence="1">
    <location>
        <begin position="1"/>
        <end position="65"/>
    </location>
</feature>
<name>A0A182JBL7_ANOAO</name>
<dbReference type="AlphaFoldDB" id="A0A182JBL7"/>
<feature type="compositionally biased region" description="Polar residues" evidence="1">
    <location>
        <begin position="178"/>
        <end position="187"/>
    </location>
</feature>
<evidence type="ECO:0000256" key="1">
    <source>
        <dbReference type="SAM" id="MobiDB-lite"/>
    </source>
</evidence>
<sequence>MFRPVASLNGEHLGEGQERHPPTAERPSSSSGAQPAAYDPLVSSTVMRATTDRPTSRGSSVSEVDELVRRARYAKRELAAIIKELGDIVIDSSSSIADELDDECRAMEVGTENARVPIALPEPIPIKPRQPYQVRHRGLNAPSAPAVPSNAALEKELRRIDEQCEQRMLEERLRDHLQSPSRVSNKVNAAPRAQEDVPA</sequence>
<feature type="compositionally biased region" description="Basic and acidic residues" evidence="1">
    <location>
        <begin position="12"/>
        <end position="23"/>
    </location>
</feature>
<organism evidence="2">
    <name type="scientific">Anopheles atroparvus</name>
    <name type="common">European mosquito</name>
    <dbReference type="NCBI Taxonomy" id="41427"/>
    <lineage>
        <taxon>Eukaryota</taxon>
        <taxon>Metazoa</taxon>
        <taxon>Ecdysozoa</taxon>
        <taxon>Arthropoda</taxon>
        <taxon>Hexapoda</taxon>
        <taxon>Insecta</taxon>
        <taxon>Pterygota</taxon>
        <taxon>Neoptera</taxon>
        <taxon>Endopterygota</taxon>
        <taxon>Diptera</taxon>
        <taxon>Nematocera</taxon>
        <taxon>Culicoidea</taxon>
        <taxon>Culicidae</taxon>
        <taxon>Anophelinae</taxon>
        <taxon>Anopheles</taxon>
    </lineage>
</organism>
<evidence type="ECO:0000313" key="2">
    <source>
        <dbReference type="EnsemblMetazoa" id="AATE015031-PA.1"/>
    </source>
</evidence>